<gene>
    <name evidence="18" type="ORF">SKTS_25300</name>
</gene>
<dbReference type="InterPro" id="IPR006655">
    <property type="entry name" value="Mopterin_OxRdtase_prok_CS"/>
</dbReference>
<keyword evidence="9" id="KW-0249">Electron transport</keyword>
<dbReference type="KEGG" id="slac:SKTS_25300"/>
<evidence type="ECO:0000256" key="5">
    <source>
        <dbReference type="ARBA" id="ARBA00022505"/>
    </source>
</evidence>
<keyword evidence="6" id="KW-0479">Metal-binding</keyword>
<dbReference type="Pfam" id="PF00384">
    <property type="entry name" value="Molybdopterin"/>
    <property type="match status" value="1"/>
</dbReference>
<evidence type="ECO:0000313" key="18">
    <source>
        <dbReference type="EMBL" id="BCB27644.1"/>
    </source>
</evidence>
<reference evidence="19" key="1">
    <citation type="submission" date="2020-03" db="EMBL/GenBank/DDBJ databases">
        <title>Complete genome sequence of sulfur-oxidizing bacterium skT11.</title>
        <authorList>
            <person name="Kanda M."/>
            <person name="Kojima H."/>
            <person name="Fukui M."/>
        </authorList>
    </citation>
    <scope>NUCLEOTIDE SEQUENCE [LARGE SCALE GENOMIC DNA]</scope>
    <source>
        <strain evidence="19">skT11</strain>
    </source>
</reference>
<dbReference type="SUPFAM" id="SSF50692">
    <property type="entry name" value="ADC-like"/>
    <property type="match status" value="1"/>
</dbReference>
<dbReference type="InterPro" id="IPR041957">
    <property type="entry name" value="CT_Nitrate-R-NapA-like"/>
</dbReference>
<dbReference type="InterPro" id="IPR006657">
    <property type="entry name" value="MoPterin_dinucl-bd_dom"/>
</dbReference>
<dbReference type="InterPro" id="IPR041854">
    <property type="entry name" value="BFD-like_2Fe2S-bd_dom_sf"/>
</dbReference>
<evidence type="ECO:0000256" key="8">
    <source>
        <dbReference type="ARBA" id="ARBA00022764"/>
    </source>
</evidence>
<keyword evidence="13" id="KW-0534">Nitrate assimilation</keyword>
<keyword evidence="5" id="KW-0500">Molybdenum</keyword>
<comment type="catalytic activity">
    <reaction evidence="14">
        <text>2 Fe(II)-[cytochrome] + nitrate + 2 H(+) = 2 Fe(III)-[cytochrome] + nitrite + H2O</text>
        <dbReference type="Rhea" id="RHEA:12909"/>
        <dbReference type="Rhea" id="RHEA-COMP:11777"/>
        <dbReference type="Rhea" id="RHEA-COMP:11778"/>
        <dbReference type="ChEBI" id="CHEBI:15377"/>
        <dbReference type="ChEBI" id="CHEBI:15378"/>
        <dbReference type="ChEBI" id="CHEBI:16301"/>
        <dbReference type="ChEBI" id="CHEBI:17632"/>
        <dbReference type="ChEBI" id="CHEBI:29033"/>
        <dbReference type="ChEBI" id="CHEBI:29034"/>
        <dbReference type="EC" id="1.9.6.1"/>
    </reaction>
</comment>
<evidence type="ECO:0000256" key="4">
    <source>
        <dbReference type="ARBA" id="ARBA00022485"/>
    </source>
</evidence>
<keyword evidence="10" id="KW-0560">Oxidoreductase</keyword>
<dbReference type="AlphaFoldDB" id="A0A6F8VD91"/>
<organism evidence="18 19">
    <name type="scientific">Sulfurimicrobium lacus</name>
    <dbReference type="NCBI Taxonomy" id="2715678"/>
    <lineage>
        <taxon>Bacteria</taxon>
        <taxon>Pseudomonadati</taxon>
        <taxon>Pseudomonadota</taxon>
        <taxon>Betaproteobacteria</taxon>
        <taxon>Nitrosomonadales</taxon>
        <taxon>Sulfuricellaceae</taxon>
        <taxon>Sulfurimicrobium</taxon>
    </lineage>
</organism>
<keyword evidence="19" id="KW-1185">Reference proteome</keyword>
<dbReference type="CDD" id="cd02754">
    <property type="entry name" value="MopB_Nitrate-R-NapA-like"/>
    <property type="match status" value="1"/>
</dbReference>
<dbReference type="GO" id="GO:0046872">
    <property type="term" value="F:metal ion binding"/>
    <property type="evidence" value="ECO:0007669"/>
    <property type="project" value="UniProtKB-KW"/>
</dbReference>
<dbReference type="GO" id="GO:0051539">
    <property type="term" value="F:4 iron, 4 sulfur cluster binding"/>
    <property type="evidence" value="ECO:0007669"/>
    <property type="project" value="UniProtKB-KW"/>
</dbReference>
<sequence length="904" mass="97540">MAETKSICCYCGTGCGVIVTSDGARVTGVRGDPDHPANRGRLCTKGANLHLTVRSDATRVLQPELRPSRGLERRACGWDEALDTAAERFAAVIREHGPDSVAFYVSGQLLTEDYHVFNKLARGLVGTNNIDSNSRLCMSSAVVGYKTTLGSDAPPACYDDIEQAKCIFIAGANPAFAHPILFRRVEAAKKSNPDLKLIVVDPRRTDTAASADLHLAILPGTDVALFNGMLHVLLWDGLADFEFIRAHTEGFDALKATVREYTPKMVAQICGVTEAQVVQAAQWFGQSGATLSLYCQGLNQSTHGTDNNAALINLHLATGQIGKPGAGPLSLTGQPNAMGGREVGAMATLLPGHRDPANVEHRAEVAQLWDVPSLPERPGKTAVEMFEAVRSGEIKAIWIACTNPAQSLPHQQLVREALEQAELVVVQEAFAGTETAAYADILLPAATWPEKEGCMTNSERCIGRVSAAVPPPGKARADWEIAADFARRLGACLGKGDLARRLFYYEHAQQIFDEHRAATRGRDLDMTGLSYAVLESQGPQQWPYPQGAQAGTARLYGDGVFPSSSRRARFADTRYRPAAEQADARYPFTLLTGRLRDQWHGMSRTGLAARLWNHVEAPLLEMHPLDLERRGLKAGALVRIRSRRGELVLPVQACADLRPGQVFLPMHWGSRFLSGQGVNALTTNACDPQSHQPELKHAAVQVEAVDLPWQMVGLRSGDGAEWMEKLRPVLGQFPYVTLGLAGRDMEVMVLRAAATHAPDAAALTALEQLLALEDGTRALSYRDARRGIAKRLLAEEGAITGALLTGETAAAEWLKDGMERGLALSEVRSWALAPLAAPPSGQVSRGKVVCNCFNVSAKEIEAEIAGGAGLVELQEKLKCGTECGSCVPELRRMIEFSGAESCKN</sequence>
<dbReference type="EMBL" id="AP022853">
    <property type="protein sequence ID" value="BCB27644.1"/>
    <property type="molecule type" value="Genomic_DNA"/>
</dbReference>
<keyword evidence="11" id="KW-0408">Iron</keyword>
<dbReference type="Gene3D" id="2.40.40.20">
    <property type="match status" value="1"/>
</dbReference>
<comment type="similarity">
    <text evidence="3">Belongs to the prokaryotic molybdopterin-containing oxidoreductase family. NasA/NapA/NarB subfamily.</text>
</comment>
<keyword evidence="8" id="KW-0574">Periplasm</keyword>
<dbReference type="InterPro" id="IPR007419">
    <property type="entry name" value="BFD-like_2Fe2S-bd_dom"/>
</dbReference>
<dbReference type="Gene3D" id="2.20.25.90">
    <property type="entry name" value="ADC-like domains"/>
    <property type="match status" value="1"/>
</dbReference>
<evidence type="ECO:0000313" key="19">
    <source>
        <dbReference type="Proteomes" id="UP000502260"/>
    </source>
</evidence>
<keyword evidence="12" id="KW-0411">Iron-sulfur</keyword>
<dbReference type="GO" id="GO:0045333">
    <property type="term" value="P:cellular respiration"/>
    <property type="evidence" value="ECO:0007669"/>
    <property type="project" value="UniProtKB-ARBA"/>
</dbReference>
<evidence type="ECO:0000259" key="17">
    <source>
        <dbReference type="PROSITE" id="PS51669"/>
    </source>
</evidence>
<evidence type="ECO:0000256" key="11">
    <source>
        <dbReference type="ARBA" id="ARBA00023004"/>
    </source>
</evidence>
<evidence type="ECO:0000256" key="10">
    <source>
        <dbReference type="ARBA" id="ARBA00023002"/>
    </source>
</evidence>
<evidence type="ECO:0000256" key="9">
    <source>
        <dbReference type="ARBA" id="ARBA00022982"/>
    </source>
</evidence>
<accession>A0A6F8VD91</accession>
<evidence type="ECO:0000256" key="2">
    <source>
        <dbReference type="ARBA" id="ARBA00001966"/>
    </source>
</evidence>
<dbReference type="InterPro" id="IPR006656">
    <property type="entry name" value="Mopterin_OxRdtase"/>
</dbReference>
<evidence type="ECO:0000256" key="16">
    <source>
        <dbReference type="ARBA" id="ARBA00067026"/>
    </source>
</evidence>
<dbReference type="InterPro" id="IPR009010">
    <property type="entry name" value="Asp_de-COase-like_dom_sf"/>
</dbReference>
<dbReference type="PANTHER" id="PTHR43105:SF9">
    <property type="entry name" value="NADPH-FE(3+) OXIDOREDUCTASE SUBUNIT ALPHA"/>
    <property type="match status" value="1"/>
</dbReference>
<comment type="function">
    <text evidence="15">Catalytic subunit of the periplasmic nitrate reductase complex NapAB. Receives electrons from NapB and catalyzes the reduction of nitrate to nitrite.</text>
</comment>
<evidence type="ECO:0000256" key="3">
    <source>
        <dbReference type="ARBA" id="ARBA00008747"/>
    </source>
</evidence>
<feature type="domain" description="4Fe-4S Mo/W bis-MGD-type" evidence="17">
    <location>
        <begin position="1"/>
        <end position="57"/>
    </location>
</feature>
<dbReference type="GO" id="GO:0042128">
    <property type="term" value="P:nitrate assimilation"/>
    <property type="evidence" value="ECO:0007669"/>
    <property type="project" value="UniProtKB-KW"/>
</dbReference>
<dbReference type="PROSITE" id="PS51669">
    <property type="entry name" value="4FE4S_MOW_BIS_MGD"/>
    <property type="match status" value="1"/>
</dbReference>
<comment type="cofactor">
    <cofactor evidence="2">
        <name>[4Fe-4S] cluster</name>
        <dbReference type="ChEBI" id="CHEBI:49883"/>
    </cofactor>
</comment>
<keyword evidence="9" id="KW-0813">Transport</keyword>
<evidence type="ECO:0000256" key="1">
    <source>
        <dbReference type="ARBA" id="ARBA00001942"/>
    </source>
</evidence>
<dbReference type="Gene3D" id="3.40.228.10">
    <property type="entry name" value="Dimethylsulfoxide Reductase, domain 2"/>
    <property type="match status" value="1"/>
</dbReference>
<evidence type="ECO:0000256" key="15">
    <source>
        <dbReference type="ARBA" id="ARBA00055000"/>
    </source>
</evidence>
<dbReference type="Pfam" id="PF04879">
    <property type="entry name" value="Molybdop_Fe4S4"/>
    <property type="match status" value="1"/>
</dbReference>
<dbReference type="SUPFAM" id="SSF53706">
    <property type="entry name" value="Formate dehydrogenase/DMSO reductase, domains 1-3"/>
    <property type="match status" value="1"/>
</dbReference>
<evidence type="ECO:0000256" key="6">
    <source>
        <dbReference type="ARBA" id="ARBA00022723"/>
    </source>
</evidence>
<dbReference type="GO" id="GO:0016020">
    <property type="term" value="C:membrane"/>
    <property type="evidence" value="ECO:0007669"/>
    <property type="project" value="TreeGrafter"/>
</dbReference>
<protein>
    <recommendedName>
        <fullName evidence="16">nitrate reductase (cytochrome)</fullName>
        <ecNumber evidence="16">1.9.6.1</ecNumber>
    </recommendedName>
</protein>
<dbReference type="Gene3D" id="1.10.10.1100">
    <property type="entry name" value="BFD-like [2Fe-2S]-binding domain"/>
    <property type="match status" value="1"/>
</dbReference>
<evidence type="ECO:0000256" key="14">
    <source>
        <dbReference type="ARBA" id="ARBA00052176"/>
    </source>
</evidence>
<evidence type="ECO:0000256" key="13">
    <source>
        <dbReference type="ARBA" id="ARBA00023063"/>
    </source>
</evidence>
<dbReference type="EC" id="1.9.6.1" evidence="16"/>
<evidence type="ECO:0000256" key="12">
    <source>
        <dbReference type="ARBA" id="ARBA00023014"/>
    </source>
</evidence>
<proteinExistence type="inferred from homology"/>
<evidence type="ECO:0000256" key="7">
    <source>
        <dbReference type="ARBA" id="ARBA00022729"/>
    </source>
</evidence>
<dbReference type="InterPro" id="IPR006963">
    <property type="entry name" value="Mopterin_OxRdtase_4Fe-4S_dom"/>
</dbReference>
<dbReference type="GO" id="GO:0043546">
    <property type="term" value="F:molybdopterin cofactor binding"/>
    <property type="evidence" value="ECO:0007669"/>
    <property type="project" value="InterPro"/>
</dbReference>
<dbReference type="SMART" id="SM00926">
    <property type="entry name" value="Molybdop_Fe4S4"/>
    <property type="match status" value="1"/>
</dbReference>
<comment type="cofactor">
    <cofactor evidence="1">
        <name>Mo-bis(molybdopterin guanine dinucleotide)</name>
        <dbReference type="ChEBI" id="CHEBI:60539"/>
    </cofactor>
</comment>
<dbReference type="CDD" id="cd02791">
    <property type="entry name" value="MopB_CT_Nitrate-R-NapA-like"/>
    <property type="match status" value="1"/>
</dbReference>
<dbReference type="Gene3D" id="3.40.50.740">
    <property type="match status" value="1"/>
</dbReference>
<dbReference type="Proteomes" id="UP000502260">
    <property type="component" value="Chromosome"/>
</dbReference>
<dbReference type="GO" id="GO:0050140">
    <property type="term" value="F:nitrate reductase (cytochrome) activity"/>
    <property type="evidence" value="ECO:0007669"/>
    <property type="project" value="UniProtKB-EC"/>
</dbReference>
<dbReference type="PANTHER" id="PTHR43105">
    <property type="entry name" value="RESPIRATORY NITRATE REDUCTASE"/>
    <property type="match status" value="1"/>
</dbReference>
<name>A0A6F8VD91_9PROT</name>
<dbReference type="GO" id="GO:1990204">
    <property type="term" value="C:oxidoreductase complex"/>
    <property type="evidence" value="ECO:0007669"/>
    <property type="project" value="UniProtKB-ARBA"/>
</dbReference>
<dbReference type="Pfam" id="PF04324">
    <property type="entry name" value="Fer2_BFD"/>
    <property type="match status" value="1"/>
</dbReference>
<dbReference type="FunFam" id="3.40.228.10:FF:000002">
    <property type="entry name" value="Formate dehydrogenase subunit alpha"/>
    <property type="match status" value="1"/>
</dbReference>
<dbReference type="PROSITE" id="PS00490">
    <property type="entry name" value="MOLYBDOPTERIN_PROK_2"/>
    <property type="match status" value="1"/>
</dbReference>
<keyword evidence="4" id="KW-0004">4Fe-4S</keyword>
<dbReference type="InterPro" id="IPR050123">
    <property type="entry name" value="Prok_molybdopt-oxidoreductase"/>
</dbReference>
<dbReference type="Pfam" id="PF01568">
    <property type="entry name" value="Molydop_binding"/>
    <property type="match status" value="1"/>
</dbReference>
<dbReference type="FunFam" id="2.40.40.20:FF:000005">
    <property type="entry name" value="Periplasmic nitrate reductase"/>
    <property type="match status" value="1"/>
</dbReference>
<keyword evidence="7" id="KW-0732">Signal</keyword>